<sequence>MRLPCVARSFRWFVLSAIILTGCATTPATDPATNAALDTILRGEHRAPEQRARDIYRHPKETLEFFGIRQDMTVVEVWPGAGWYTEILAPLLKERGQLYSALLDPAAGEYARSTVETYKEKLRMRPDLYGKVIMTTLAAPPAKNEIAPAGSADLVLTFRNLHNWMMFGWERDALAAMHAALKPGGVLGVVAHRGDPKLPQDPKAASGYVNEDVAIRMIEAAGFQLVGRSEINANPKDTKAYEKGVWTLPPGFADGDAERYKQIGESDRFTLKFVKKAS</sequence>
<dbReference type="PIRSF" id="PIRSF031679">
    <property type="entry name" value="Mtase_Alr7345_prd"/>
    <property type="match status" value="1"/>
</dbReference>
<protein>
    <submittedName>
        <fullName evidence="2">Methyltransferase</fullName>
    </submittedName>
</protein>
<keyword evidence="2" id="KW-0808">Transferase</keyword>
<dbReference type="Gene3D" id="3.40.50.150">
    <property type="entry name" value="Vaccinia Virus protein VP39"/>
    <property type="match status" value="1"/>
</dbReference>
<accession>A0A829YFB1</accession>
<dbReference type="EMBL" id="BLJN01000003">
    <property type="protein sequence ID" value="GFE81332.1"/>
    <property type="molecule type" value="Genomic_DNA"/>
</dbReference>
<organism evidence="2 3">
    <name type="scientific">Steroidobacter agaridevorans</name>
    <dbReference type="NCBI Taxonomy" id="2695856"/>
    <lineage>
        <taxon>Bacteria</taxon>
        <taxon>Pseudomonadati</taxon>
        <taxon>Pseudomonadota</taxon>
        <taxon>Gammaproteobacteria</taxon>
        <taxon>Steroidobacterales</taxon>
        <taxon>Steroidobacteraceae</taxon>
        <taxon>Steroidobacter</taxon>
    </lineage>
</organism>
<evidence type="ECO:0000313" key="2">
    <source>
        <dbReference type="EMBL" id="GFE81332.1"/>
    </source>
</evidence>
<dbReference type="PROSITE" id="PS51257">
    <property type="entry name" value="PROKAR_LIPOPROTEIN"/>
    <property type="match status" value="1"/>
</dbReference>
<evidence type="ECO:0000256" key="1">
    <source>
        <dbReference type="SAM" id="SignalP"/>
    </source>
</evidence>
<reference evidence="3" key="1">
    <citation type="submission" date="2020-01" db="EMBL/GenBank/DDBJ databases">
        <title>'Steroidobacter agaridevorans' sp. nov., agar-degrading bacteria isolated from rhizosphere soils.</title>
        <authorList>
            <person name="Ikenaga M."/>
            <person name="Kataoka M."/>
            <person name="Murouchi A."/>
            <person name="Katsuragi S."/>
            <person name="Sakai M."/>
        </authorList>
    </citation>
    <scope>NUCLEOTIDE SEQUENCE [LARGE SCALE GENOMIC DNA]</scope>
    <source>
        <strain evidence="3">YU21-B</strain>
    </source>
</reference>
<keyword evidence="3" id="KW-1185">Reference proteome</keyword>
<keyword evidence="2" id="KW-0489">Methyltransferase</keyword>
<proteinExistence type="predicted"/>
<keyword evidence="1" id="KW-0732">Signal</keyword>
<dbReference type="InterPro" id="IPR029063">
    <property type="entry name" value="SAM-dependent_MTases_sf"/>
</dbReference>
<dbReference type="GO" id="GO:0008168">
    <property type="term" value="F:methyltransferase activity"/>
    <property type="evidence" value="ECO:0007669"/>
    <property type="project" value="UniProtKB-KW"/>
</dbReference>
<feature type="chain" id="PRO_5032420566" evidence="1">
    <location>
        <begin position="29"/>
        <end position="278"/>
    </location>
</feature>
<dbReference type="RefSeq" id="WP_161812996.1">
    <property type="nucleotide sequence ID" value="NZ_BLJN01000003.1"/>
</dbReference>
<evidence type="ECO:0000313" key="3">
    <source>
        <dbReference type="Proteomes" id="UP000445000"/>
    </source>
</evidence>
<dbReference type="SUPFAM" id="SSF53335">
    <property type="entry name" value="S-adenosyl-L-methionine-dependent methyltransferases"/>
    <property type="match status" value="1"/>
</dbReference>
<dbReference type="AlphaFoldDB" id="A0A829YFB1"/>
<gene>
    <name evidence="2" type="ORF">GCM10011487_33320</name>
</gene>
<dbReference type="InterPro" id="IPR016980">
    <property type="entry name" value="S-AdoMet-dep_MeTrfase_Alr7345"/>
</dbReference>
<dbReference type="Proteomes" id="UP000445000">
    <property type="component" value="Unassembled WGS sequence"/>
</dbReference>
<comment type="caution">
    <text evidence="2">The sequence shown here is derived from an EMBL/GenBank/DDBJ whole genome shotgun (WGS) entry which is preliminary data.</text>
</comment>
<name>A0A829YFB1_9GAMM</name>
<feature type="signal peptide" evidence="1">
    <location>
        <begin position="1"/>
        <end position="28"/>
    </location>
</feature>
<dbReference type="GO" id="GO:0032259">
    <property type="term" value="P:methylation"/>
    <property type="evidence" value="ECO:0007669"/>
    <property type="project" value="UniProtKB-KW"/>
</dbReference>